<dbReference type="EMBL" id="BAABIQ010000005">
    <property type="protein sequence ID" value="GAA4784769.1"/>
    <property type="molecule type" value="Genomic_DNA"/>
</dbReference>
<dbReference type="PROSITE" id="PS51257">
    <property type="entry name" value="PROKAR_LIPOPROTEIN"/>
    <property type="match status" value="1"/>
</dbReference>
<dbReference type="RefSeq" id="WP_345230689.1">
    <property type="nucleotide sequence ID" value="NZ_BAABIQ010000005.1"/>
</dbReference>
<reference evidence="4" key="1">
    <citation type="journal article" date="2019" name="Int. J. Syst. Evol. Microbiol.">
        <title>The Global Catalogue of Microorganisms (GCM) 10K type strain sequencing project: providing services to taxonomists for standard genome sequencing and annotation.</title>
        <authorList>
            <consortium name="The Broad Institute Genomics Platform"/>
            <consortium name="The Broad Institute Genome Sequencing Center for Infectious Disease"/>
            <person name="Wu L."/>
            <person name="Ma J."/>
        </authorList>
    </citation>
    <scope>NUCLEOTIDE SEQUENCE [LARGE SCALE GENOMIC DNA]</scope>
    <source>
        <strain evidence="4">JCM 18200</strain>
    </source>
</reference>
<evidence type="ECO:0000256" key="1">
    <source>
        <dbReference type="SAM" id="SignalP"/>
    </source>
</evidence>
<protein>
    <recommendedName>
        <fullName evidence="2">GP-PDE domain-containing protein</fullName>
    </recommendedName>
</protein>
<comment type="caution">
    <text evidence="3">The sequence shown here is derived from an EMBL/GenBank/DDBJ whole genome shotgun (WGS) entry which is preliminary data.</text>
</comment>
<feature type="signal peptide" evidence="1">
    <location>
        <begin position="1"/>
        <end position="23"/>
    </location>
</feature>
<dbReference type="InterPro" id="IPR030395">
    <property type="entry name" value="GP_PDE_dom"/>
</dbReference>
<gene>
    <name evidence="3" type="ORF">GCM10023231_10680</name>
</gene>
<evidence type="ECO:0000313" key="3">
    <source>
        <dbReference type="EMBL" id="GAA4784769.1"/>
    </source>
</evidence>
<accession>A0ABP9AQF0</accession>
<keyword evidence="1" id="KW-0732">Signal</keyword>
<dbReference type="SUPFAM" id="SSF51695">
    <property type="entry name" value="PLC-like phosphodiesterases"/>
    <property type="match status" value="1"/>
</dbReference>
<keyword evidence="4" id="KW-1185">Reference proteome</keyword>
<evidence type="ECO:0000259" key="2">
    <source>
        <dbReference type="PROSITE" id="PS51704"/>
    </source>
</evidence>
<dbReference type="InterPro" id="IPR017946">
    <property type="entry name" value="PLC-like_Pdiesterase_TIM-brl"/>
</dbReference>
<dbReference type="Proteomes" id="UP001501411">
    <property type="component" value="Unassembled WGS sequence"/>
</dbReference>
<organism evidence="3 4">
    <name type="scientific">Olivibacter ginsenosidimutans</name>
    <dbReference type="NCBI Taxonomy" id="1176537"/>
    <lineage>
        <taxon>Bacteria</taxon>
        <taxon>Pseudomonadati</taxon>
        <taxon>Bacteroidota</taxon>
        <taxon>Sphingobacteriia</taxon>
        <taxon>Sphingobacteriales</taxon>
        <taxon>Sphingobacteriaceae</taxon>
        <taxon>Olivibacter</taxon>
    </lineage>
</organism>
<dbReference type="CDD" id="cd08566">
    <property type="entry name" value="GDPD_AtGDE_like"/>
    <property type="match status" value="1"/>
</dbReference>
<proteinExistence type="predicted"/>
<sequence length="312" mass="35324">MNRFFYVGLLVLSCMVCSCSPKAANSDDLETPASLALKTVDDLYTFLTYRERRVPLISAHRGGPEPGYPENAIETFQHSIKQQPLIIECDIALTKDSALVMMHDDQLDRTTSGKGLLKHYTLAELKQLMLKDNDGKQTAYRIPTLDEVLKWGKDKVIFTLDVKRGVPMEKVVEAVKRNDAAAYVIMITYNATQALEVHQLAPDLMISASIQKWDDFLRLNDYGIPDNRLVAFVGVSEPKPLLYKQLHEHGIMCILGTMGNLDNRAKAKGDKLYYQLIERGADILSTDRHREAGVQLMRYTKDHQCYSPYLIP</sequence>
<dbReference type="PANTHER" id="PTHR46320:SF1">
    <property type="entry name" value="GLYCEROPHOSPHODIESTER PHOSPHODIESTERASE 1"/>
    <property type="match status" value="1"/>
</dbReference>
<dbReference type="Pfam" id="PF03009">
    <property type="entry name" value="GDPD"/>
    <property type="match status" value="1"/>
</dbReference>
<evidence type="ECO:0000313" key="4">
    <source>
        <dbReference type="Proteomes" id="UP001501411"/>
    </source>
</evidence>
<dbReference type="PANTHER" id="PTHR46320">
    <property type="entry name" value="GLYCEROPHOSPHODIESTER PHOSPHODIESTERASE 1"/>
    <property type="match status" value="1"/>
</dbReference>
<dbReference type="PROSITE" id="PS51704">
    <property type="entry name" value="GP_PDE"/>
    <property type="match status" value="1"/>
</dbReference>
<feature type="domain" description="GP-PDE" evidence="2">
    <location>
        <begin position="55"/>
        <end position="296"/>
    </location>
</feature>
<feature type="chain" id="PRO_5046851963" description="GP-PDE domain-containing protein" evidence="1">
    <location>
        <begin position="24"/>
        <end position="312"/>
    </location>
</feature>
<name>A0ABP9AQF0_9SPHI</name>
<dbReference type="Gene3D" id="3.20.20.190">
    <property type="entry name" value="Phosphatidylinositol (PI) phosphodiesterase"/>
    <property type="match status" value="1"/>
</dbReference>